<comment type="caution">
    <text evidence="2">The sequence shown here is derived from an EMBL/GenBank/DDBJ whole genome shotgun (WGS) entry which is preliminary data.</text>
</comment>
<dbReference type="GO" id="GO:0004792">
    <property type="term" value="F:thiosulfate-cyanide sulfurtransferase activity"/>
    <property type="evidence" value="ECO:0007669"/>
    <property type="project" value="InterPro"/>
</dbReference>
<organism evidence="2 3">
    <name type="scientific">Eubacterium ramulus</name>
    <dbReference type="NCBI Taxonomy" id="39490"/>
    <lineage>
        <taxon>Bacteria</taxon>
        <taxon>Bacillati</taxon>
        <taxon>Bacillota</taxon>
        <taxon>Clostridia</taxon>
        <taxon>Eubacteriales</taxon>
        <taxon>Eubacteriaceae</taxon>
        <taxon>Eubacterium</taxon>
    </lineage>
</organism>
<dbReference type="EMBL" id="JRFU01000128">
    <property type="protein sequence ID" value="PWE86116.1"/>
    <property type="molecule type" value="Genomic_DNA"/>
</dbReference>
<reference evidence="2 3" key="1">
    <citation type="submission" date="2014-09" db="EMBL/GenBank/DDBJ databases">
        <title>Butyrate-producing bacteria isolated from human gut.</title>
        <authorList>
            <person name="Zhang Q."/>
            <person name="Zhao L."/>
        </authorList>
    </citation>
    <scope>NUCLEOTIDE SEQUENCE [LARGE SCALE GENOMIC DNA]</scope>
    <source>
        <strain evidence="2 3">21</strain>
    </source>
</reference>
<dbReference type="InterPro" id="IPR001763">
    <property type="entry name" value="Rhodanese-like_dom"/>
</dbReference>
<dbReference type="InterPro" id="IPR001307">
    <property type="entry name" value="Thiosulphate_STrfase_CS"/>
</dbReference>
<feature type="domain" description="Rhodanese" evidence="1">
    <location>
        <begin position="19"/>
        <end position="96"/>
    </location>
</feature>
<gene>
    <name evidence="2" type="ORF">LG34_11845</name>
</gene>
<proteinExistence type="predicted"/>
<dbReference type="PROSITE" id="PS50206">
    <property type="entry name" value="RHODANESE_3"/>
    <property type="match status" value="1"/>
</dbReference>
<dbReference type="RefSeq" id="WP_109216160.1">
    <property type="nucleotide sequence ID" value="NZ_CABMEW010000024.1"/>
</dbReference>
<dbReference type="SMART" id="SM00450">
    <property type="entry name" value="RHOD"/>
    <property type="match status" value="1"/>
</dbReference>
<dbReference type="PANTHER" id="PTHR43031:SF1">
    <property type="entry name" value="PYRIDINE NUCLEOTIDE-DISULPHIDE OXIDOREDUCTASE"/>
    <property type="match status" value="1"/>
</dbReference>
<dbReference type="SUPFAM" id="SSF52821">
    <property type="entry name" value="Rhodanese/Cell cycle control phosphatase"/>
    <property type="match status" value="1"/>
</dbReference>
<dbReference type="CDD" id="cd00158">
    <property type="entry name" value="RHOD"/>
    <property type="match status" value="1"/>
</dbReference>
<dbReference type="InterPro" id="IPR050229">
    <property type="entry name" value="GlpE_sulfurtransferase"/>
</dbReference>
<evidence type="ECO:0000259" key="1">
    <source>
        <dbReference type="PROSITE" id="PS50206"/>
    </source>
</evidence>
<dbReference type="PROSITE" id="PS00380">
    <property type="entry name" value="RHODANESE_1"/>
    <property type="match status" value="1"/>
</dbReference>
<dbReference type="InterPro" id="IPR036873">
    <property type="entry name" value="Rhodanese-like_dom_sf"/>
</dbReference>
<protein>
    <recommendedName>
        <fullName evidence="1">Rhodanese domain-containing protein</fullName>
    </recommendedName>
</protein>
<dbReference type="AlphaFoldDB" id="A0A2V1JPL4"/>
<sequence>MGLCLISAKEIETYRRRWNAYLIDLRDPEDYRQWHIPGARNVPVEELEAFMEHASKERLLIFYCQHGNASVQEGCRYVKRGFRICSVAGGMDAYQF</sequence>
<evidence type="ECO:0000313" key="3">
    <source>
        <dbReference type="Proteomes" id="UP000245288"/>
    </source>
</evidence>
<keyword evidence="3" id="KW-1185">Reference proteome</keyword>
<accession>A0A2V1JPL4</accession>
<evidence type="ECO:0000313" key="2">
    <source>
        <dbReference type="EMBL" id="PWE86116.1"/>
    </source>
</evidence>
<dbReference type="PANTHER" id="PTHR43031">
    <property type="entry name" value="FAD-DEPENDENT OXIDOREDUCTASE"/>
    <property type="match status" value="1"/>
</dbReference>
<dbReference type="Proteomes" id="UP000245288">
    <property type="component" value="Unassembled WGS sequence"/>
</dbReference>
<dbReference type="Gene3D" id="3.40.250.10">
    <property type="entry name" value="Rhodanese-like domain"/>
    <property type="match status" value="1"/>
</dbReference>
<dbReference type="Pfam" id="PF00581">
    <property type="entry name" value="Rhodanese"/>
    <property type="match status" value="1"/>
</dbReference>
<name>A0A2V1JPL4_EUBRA</name>
<dbReference type="OrthoDB" id="9800872at2"/>